<dbReference type="Gene3D" id="2.30.42.10">
    <property type="match status" value="1"/>
</dbReference>
<dbReference type="Pfam" id="PF03572">
    <property type="entry name" value="Peptidase_S41"/>
    <property type="match status" value="1"/>
</dbReference>
<organism evidence="7">
    <name type="scientific">bioreactor metagenome</name>
    <dbReference type="NCBI Taxonomy" id="1076179"/>
    <lineage>
        <taxon>unclassified sequences</taxon>
        <taxon>metagenomes</taxon>
        <taxon>ecological metagenomes</taxon>
    </lineage>
</organism>
<dbReference type="GO" id="GO:0007165">
    <property type="term" value="P:signal transduction"/>
    <property type="evidence" value="ECO:0007669"/>
    <property type="project" value="TreeGrafter"/>
</dbReference>
<evidence type="ECO:0000313" key="7">
    <source>
        <dbReference type="EMBL" id="MPL92440.1"/>
    </source>
</evidence>
<dbReference type="GO" id="GO:0030288">
    <property type="term" value="C:outer membrane-bounded periplasmic space"/>
    <property type="evidence" value="ECO:0007669"/>
    <property type="project" value="TreeGrafter"/>
</dbReference>
<dbReference type="AlphaFoldDB" id="A0A644VMP0"/>
<dbReference type="GO" id="GO:0008236">
    <property type="term" value="F:serine-type peptidase activity"/>
    <property type="evidence" value="ECO:0007669"/>
    <property type="project" value="UniProtKB-KW"/>
</dbReference>
<dbReference type="Gene3D" id="3.90.226.10">
    <property type="entry name" value="2-enoyl-CoA Hydratase, Chain A, domain 1"/>
    <property type="match status" value="1"/>
</dbReference>
<dbReference type="GO" id="GO:0006508">
    <property type="term" value="P:proteolysis"/>
    <property type="evidence" value="ECO:0007669"/>
    <property type="project" value="UniProtKB-KW"/>
</dbReference>
<name>A0A644VMP0_9ZZZZ</name>
<dbReference type="Gene3D" id="3.30.750.44">
    <property type="match status" value="1"/>
</dbReference>
<reference evidence="7" key="1">
    <citation type="submission" date="2019-08" db="EMBL/GenBank/DDBJ databases">
        <authorList>
            <person name="Kucharzyk K."/>
            <person name="Murdoch R.W."/>
            <person name="Higgins S."/>
            <person name="Loffler F."/>
        </authorList>
    </citation>
    <scope>NUCLEOTIDE SEQUENCE</scope>
</reference>
<protein>
    <recommendedName>
        <fullName evidence="8">C-terminal processing peptidase</fullName>
    </recommendedName>
</protein>
<evidence type="ECO:0000259" key="6">
    <source>
        <dbReference type="SMART" id="SM00245"/>
    </source>
</evidence>
<dbReference type="SMART" id="SM00228">
    <property type="entry name" value="PDZ"/>
    <property type="match status" value="1"/>
</dbReference>
<dbReference type="InterPro" id="IPR029045">
    <property type="entry name" value="ClpP/crotonase-like_dom_sf"/>
</dbReference>
<dbReference type="InterPro" id="IPR055210">
    <property type="entry name" value="CtpA/B_N"/>
</dbReference>
<dbReference type="InterPro" id="IPR036034">
    <property type="entry name" value="PDZ_sf"/>
</dbReference>
<dbReference type="Pfam" id="PF00595">
    <property type="entry name" value="PDZ"/>
    <property type="match status" value="1"/>
</dbReference>
<evidence type="ECO:0008006" key="8">
    <source>
        <dbReference type="Google" id="ProtNLM"/>
    </source>
</evidence>
<dbReference type="PANTHER" id="PTHR32060:SF30">
    <property type="entry name" value="CARBOXY-TERMINAL PROCESSING PROTEASE CTPA"/>
    <property type="match status" value="1"/>
</dbReference>
<dbReference type="InterPro" id="IPR001478">
    <property type="entry name" value="PDZ"/>
</dbReference>
<dbReference type="NCBIfam" id="TIGR00225">
    <property type="entry name" value="prc"/>
    <property type="match status" value="1"/>
</dbReference>
<feature type="domain" description="PDZ" evidence="5">
    <location>
        <begin position="86"/>
        <end position="159"/>
    </location>
</feature>
<dbReference type="EMBL" id="VSSQ01000358">
    <property type="protein sequence ID" value="MPL92440.1"/>
    <property type="molecule type" value="Genomic_DNA"/>
</dbReference>
<comment type="caution">
    <text evidence="7">The sequence shown here is derived from an EMBL/GenBank/DDBJ whole genome shotgun (WGS) entry which is preliminary data.</text>
</comment>
<comment type="similarity">
    <text evidence="1">Belongs to the peptidase S41A family.</text>
</comment>
<dbReference type="SUPFAM" id="SSF50156">
    <property type="entry name" value="PDZ domain-like"/>
    <property type="match status" value="1"/>
</dbReference>
<feature type="domain" description="Tail specific protease" evidence="6">
    <location>
        <begin position="161"/>
        <end position="342"/>
    </location>
</feature>
<dbReference type="InterPro" id="IPR005151">
    <property type="entry name" value="Tail-specific_protease"/>
</dbReference>
<dbReference type="FunFam" id="2.30.42.10:FF:000063">
    <property type="entry name" value="Peptidase, S41 family"/>
    <property type="match status" value="1"/>
</dbReference>
<dbReference type="Pfam" id="PF22694">
    <property type="entry name" value="CtpB_N-like"/>
    <property type="match status" value="1"/>
</dbReference>
<keyword evidence="4" id="KW-0720">Serine protease</keyword>
<gene>
    <name evidence="7" type="ORF">SDC9_38541</name>
</gene>
<accession>A0A644VMP0</accession>
<keyword evidence="3" id="KW-0378">Hydrolase</keyword>
<dbReference type="SMART" id="SM00245">
    <property type="entry name" value="TSPc"/>
    <property type="match status" value="1"/>
</dbReference>
<evidence type="ECO:0000256" key="2">
    <source>
        <dbReference type="ARBA" id="ARBA00022670"/>
    </source>
</evidence>
<dbReference type="CDD" id="cd07560">
    <property type="entry name" value="Peptidase_S41_CPP"/>
    <property type="match status" value="1"/>
</dbReference>
<evidence type="ECO:0000256" key="4">
    <source>
        <dbReference type="ARBA" id="ARBA00022825"/>
    </source>
</evidence>
<proteinExistence type="inferred from homology"/>
<dbReference type="PANTHER" id="PTHR32060">
    <property type="entry name" value="TAIL-SPECIFIC PROTEASE"/>
    <property type="match status" value="1"/>
</dbReference>
<dbReference type="InterPro" id="IPR004447">
    <property type="entry name" value="Peptidase_S41A"/>
</dbReference>
<evidence type="ECO:0000259" key="5">
    <source>
        <dbReference type="SMART" id="SM00228"/>
    </source>
</evidence>
<evidence type="ECO:0000256" key="1">
    <source>
        <dbReference type="ARBA" id="ARBA00009179"/>
    </source>
</evidence>
<dbReference type="GO" id="GO:0004175">
    <property type="term" value="F:endopeptidase activity"/>
    <property type="evidence" value="ECO:0007669"/>
    <property type="project" value="TreeGrafter"/>
</dbReference>
<sequence length="527" mass="60024">MKKIFIFLLTFIHVFTLSSQLRINSELLKLNNVFSVISNLYVDSVDEKKLVETAIMAALKELDPHSSYIPKDEVDRVNEPLEGSFEGVGIQFQIFEDTILVVQTISGTPAEKVGVMPGDRIIYINDDLMAGQKIQNSDVMKRLRGPKGSEVSVKIARRGIPQLMLFKIIRDKIPVNSVDASYMIDQETGYIRINNFGSKTVEEYKSAFSKLKKAGMKNLILSLQGNGGGYLNAAIELADEFLGRGQLIVYTEGLRQPKSTANATAIGGFEQGKLIVLVDEYSASASEIVSGAVQDWDRGIIIGRRTFGKGLVQRQIPLTDGSMLRLTTSRYYTPTGRSIQKPYKDGVEKYQQDLLERYNHGEMQHADSIHFPDSLKYQTKILKRTVYGGGGIMPDIFIPIDTTRYTDYHRKIVAQGIVNKVVVQFNDKNRDKLKKKYKDFEKYYRDFTVDSDILTQIKEMAEKEGVVYDEEQFKKSENLIRLQLKAIIARDMWSVNEYYRIMDEENESLQRAVRILNTEGEYERILQ</sequence>
<dbReference type="CDD" id="cd06782">
    <property type="entry name" value="cpPDZ_CPP-like"/>
    <property type="match status" value="1"/>
</dbReference>
<evidence type="ECO:0000256" key="3">
    <source>
        <dbReference type="ARBA" id="ARBA00022801"/>
    </source>
</evidence>
<dbReference type="SUPFAM" id="SSF52096">
    <property type="entry name" value="ClpP/crotonase"/>
    <property type="match status" value="1"/>
</dbReference>
<keyword evidence="2" id="KW-0645">Protease</keyword>